<dbReference type="Proteomes" id="UP001152178">
    <property type="component" value="Unassembled WGS sequence"/>
</dbReference>
<dbReference type="EMBL" id="JAPFQA010000004">
    <property type="protein sequence ID" value="MCZ8544836.1"/>
    <property type="molecule type" value="Genomic_DNA"/>
</dbReference>
<dbReference type="Pfam" id="PF03060">
    <property type="entry name" value="NMO"/>
    <property type="match status" value="2"/>
</dbReference>
<keyword evidence="1" id="KW-0285">Flavoprotein</keyword>
<dbReference type="GO" id="GO:0004497">
    <property type="term" value="F:monooxygenase activity"/>
    <property type="evidence" value="ECO:0007669"/>
    <property type="project" value="UniProtKB-KW"/>
</dbReference>
<organism evidence="4 5">
    <name type="scientific">Mesorhizobium qingshengii</name>
    <dbReference type="NCBI Taxonomy" id="1165689"/>
    <lineage>
        <taxon>Bacteria</taxon>
        <taxon>Pseudomonadati</taxon>
        <taxon>Pseudomonadota</taxon>
        <taxon>Alphaproteobacteria</taxon>
        <taxon>Hyphomicrobiales</taxon>
        <taxon>Phyllobacteriaceae</taxon>
        <taxon>Mesorhizobium</taxon>
    </lineage>
</organism>
<comment type="caution">
    <text evidence="4">The sequence shown here is derived from an EMBL/GenBank/DDBJ whole genome shotgun (WGS) entry which is preliminary data.</text>
</comment>
<dbReference type="InterPro" id="IPR013785">
    <property type="entry name" value="Aldolase_TIM"/>
</dbReference>
<evidence type="ECO:0000256" key="3">
    <source>
        <dbReference type="ARBA" id="ARBA00023002"/>
    </source>
</evidence>
<keyword evidence="5" id="KW-1185">Reference proteome</keyword>
<dbReference type="PANTHER" id="PTHR32332">
    <property type="entry name" value="2-NITROPROPANE DIOXYGENASE"/>
    <property type="match status" value="1"/>
</dbReference>
<accession>A0ABT4QTD1</accession>
<reference evidence="4" key="1">
    <citation type="submission" date="2022-11" db="EMBL/GenBank/DDBJ databases">
        <authorList>
            <person name="Coimbra C."/>
        </authorList>
    </citation>
    <scope>NUCLEOTIDE SEQUENCE</scope>
    <source>
        <strain evidence="4">Jales19</strain>
    </source>
</reference>
<protein>
    <submittedName>
        <fullName evidence="4">Nitronate monooxygenase</fullName>
    </submittedName>
</protein>
<sequence length="359" mass="37932">MTIKPPDGAMRAGRPQLHQRIQTMISTSIMRDFGLATPIVNAGMAMIARPALAAAVCESGGLGTIGSDINPAHVLCDLIRKTKALTKRPFGVDLIGDFVTDEHISVLLEEQVALAIFFWTLPTAEHVGRLKHAGIKVWMQVGRVAEAEQAVALGAEALIVQGAEAGGHNRAEASTMTLFPRIRRLFPGLPLLAAGGIVDGTTMAAALALGADAVWCGSRFLASQEAQAHDAYKHRVLAADVGDTAILSIYGPEWPDQMMRAIVNDGARAALGREAEAIKDAEGQFIGSTVLNGQTIPVPRYSAILPTPDFDGDMEQACLTAGQSAGNIDEVLPAGEIVRRMTVEAESVLRRLTGMGEAA</sequence>
<keyword evidence="2" id="KW-0288">FMN</keyword>
<evidence type="ECO:0000313" key="4">
    <source>
        <dbReference type="EMBL" id="MCZ8544836.1"/>
    </source>
</evidence>
<keyword evidence="3" id="KW-0560">Oxidoreductase</keyword>
<evidence type="ECO:0000313" key="5">
    <source>
        <dbReference type="Proteomes" id="UP001152178"/>
    </source>
</evidence>
<name>A0ABT4QTD1_9HYPH</name>
<evidence type="ECO:0000256" key="1">
    <source>
        <dbReference type="ARBA" id="ARBA00022630"/>
    </source>
</evidence>
<proteinExistence type="predicted"/>
<dbReference type="SUPFAM" id="SSF51412">
    <property type="entry name" value="Inosine monophosphate dehydrogenase (IMPDH)"/>
    <property type="match status" value="1"/>
</dbReference>
<dbReference type="CDD" id="cd04730">
    <property type="entry name" value="NPD_like"/>
    <property type="match status" value="1"/>
</dbReference>
<evidence type="ECO:0000256" key="2">
    <source>
        <dbReference type="ARBA" id="ARBA00022643"/>
    </source>
</evidence>
<dbReference type="PANTHER" id="PTHR32332:SF20">
    <property type="entry name" value="2-NITROPROPANE DIOXYGENASE-LIKE PROTEIN"/>
    <property type="match status" value="1"/>
</dbReference>
<gene>
    <name evidence="4" type="ORF">OOJ09_11640</name>
</gene>
<dbReference type="RefSeq" id="WP_269905355.1">
    <property type="nucleotide sequence ID" value="NZ_JAPFQA010000004.1"/>
</dbReference>
<dbReference type="InterPro" id="IPR004136">
    <property type="entry name" value="NMO"/>
</dbReference>
<dbReference type="Gene3D" id="3.20.20.70">
    <property type="entry name" value="Aldolase class I"/>
    <property type="match status" value="1"/>
</dbReference>
<keyword evidence="4" id="KW-0503">Monooxygenase</keyword>